<comment type="similarity">
    <text evidence="3">Belongs to the G-protein coupled receptor 2 family. LN-TM7 subfamily.</text>
</comment>
<evidence type="ECO:0000259" key="33">
    <source>
        <dbReference type="PROSITE" id="PS50228"/>
    </source>
</evidence>
<evidence type="ECO:0000256" key="18">
    <source>
        <dbReference type="ARBA" id="ARBA00023224"/>
    </source>
</evidence>
<dbReference type="GO" id="GO:0098742">
    <property type="term" value="P:cell-cell adhesion via plasma-membrane adhesion molecules"/>
    <property type="evidence" value="ECO:0007669"/>
    <property type="project" value="UniProtKB-ARBA"/>
</dbReference>
<dbReference type="InterPro" id="IPR046338">
    <property type="entry name" value="GAIN_dom_sf"/>
</dbReference>
<feature type="domain" description="SUEL-type lectin" evidence="33">
    <location>
        <begin position="103"/>
        <end position="192"/>
    </location>
</feature>
<dbReference type="Gene3D" id="4.10.1240.10">
    <property type="entry name" value="GPCR, family 2, extracellular hormone receptor domain"/>
    <property type="match status" value="1"/>
</dbReference>
<keyword evidence="37" id="KW-1185">Reference proteome</keyword>
<evidence type="ECO:0000256" key="30">
    <source>
        <dbReference type="SAM" id="SignalP"/>
    </source>
</evidence>
<evidence type="ECO:0000256" key="16">
    <source>
        <dbReference type="ARBA" id="ARBA00023170"/>
    </source>
</evidence>
<evidence type="ECO:0000256" key="5">
    <source>
        <dbReference type="ARBA" id="ARBA00022553"/>
    </source>
</evidence>
<dbReference type="Ensembl" id="ENSBTAT00000126952.2">
    <property type="protein sequence ID" value="ENSBTAP00000090322.1"/>
    <property type="gene ID" value="ENSBTAG00000013918.8"/>
</dbReference>
<keyword evidence="6 29" id="KW-0812">Transmembrane</keyword>
<dbReference type="Pfam" id="PF02140">
    <property type="entry name" value="SUEL_Lectin"/>
    <property type="match status" value="1"/>
</dbReference>
<reference evidence="36" key="3">
    <citation type="submission" date="2025-09" db="UniProtKB">
        <authorList>
            <consortium name="Ensembl"/>
        </authorList>
    </citation>
    <scope>IDENTIFICATION</scope>
    <source>
        <strain evidence="36">Hereford</strain>
    </source>
</reference>
<keyword evidence="12" id="KW-0770">Synapse</keyword>
<evidence type="ECO:0000256" key="3">
    <source>
        <dbReference type="ARBA" id="ARBA00010933"/>
    </source>
</evidence>
<keyword evidence="5" id="KW-0597">Phosphoprotein</keyword>
<dbReference type="InterPro" id="IPR001879">
    <property type="entry name" value="GPCR_2_extracellular_dom"/>
</dbReference>
<evidence type="ECO:0000256" key="11">
    <source>
        <dbReference type="ARBA" id="ARBA00022989"/>
    </source>
</evidence>
<evidence type="ECO:0000313" key="37">
    <source>
        <dbReference type="Proteomes" id="UP000009136"/>
    </source>
</evidence>
<keyword evidence="18" id="KW-0807">Transducer</keyword>
<dbReference type="GO" id="GO:0004930">
    <property type="term" value="F:G protein-coupled receptor activity"/>
    <property type="evidence" value="ECO:0007669"/>
    <property type="project" value="UniProtKB-KW"/>
</dbReference>
<feature type="domain" description="G-protein coupled receptors family 2 profile 1" evidence="32">
    <location>
        <begin position="561"/>
        <end position="617"/>
    </location>
</feature>
<dbReference type="FunFam" id="2.60.220.50:FF:000001">
    <property type="entry name" value="Adhesion G protein-coupled receptor L2"/>
    <property type="match status" value="1"/>
</dbReference>
<sequence length="1510" mass="168136">MWPSQLLVFMMLLAPIIHGGKHSERHPALASPLRHAERGPGGALPPRHLLQQPAAERATAHRGPGPRGATRGVRGPGAHGAQISAQAFSRAPIPMAVVRRELSCESYPIELRCPGTDVIMIESANYGRTDDKICDSDPAQMENIRCYLPDAYKIMSQRCNNRTQCAVVAGPDVFPDPCPGTYKYLEVQYECVPYIFLCPGLLKGVYQSEHLFESDHQSGAWCKDPLQASDKIYYMPWTPYRTDTLTEYSSKDDFIAGRPTTTYKLPHRVDGTGFVVYDGALFFNKERTRNIVKFDLRTRIKSGEAIIANANYHDTSPYRWGGKSDIDLAVDENGLWVIYATEQNNGKIVISQLNPYTLRIEGTWDTAYDKRSASNAFMICGILYVVKSVYEDDDNEATGNKIDYIYNTDQSKDSLVDVPFPNSYQYIAAVDYNPRDNLLYVWNNYHVVKYSLDFGPLDSRSGQAHHGQVSYISPPIHLDSDLERPPVREISTTGPLGTGSTTTSTTLRTTTWSPGRSTTPSVSGRRNRSTSTPSPAIEVLNDITTHVPSASPQIPALEESCEAVEAREIMWFKTRQGQMAKQPCPAGTIGVSTYLCLAPDGIWDPQGPDLSNCSSPWVNHITQKLKSGETAANIARELAEQTRNHLNAGDITYSVRAMDQLVGLLDVQLRNLTPGGKDSAARSLNKAMVETVNNLLQPQALNAWRDLTTSDQLRAATMLLDTVEESAFVLADNLLKTDIVRENTDNIQLEVARLSTEGNLEDLKFPENTGHGSTIQLSANTLKQNGRNGEIRVAFVLYNNLGPYLSTENASMKLGTEAMSTNHSVIVNSPVITAAINKEFSNKVYLADPVVFTVKHIKQSEENFNPNCSFWSYSKRTMTGYWSTQGCRLLTTNKTHTTCSCNHLTNFAVLMAHVEVKHSDAVHDLLLDVITWVGILLSLVCLLICIFTFCFFRGLQSDRNTIHKNLCISLFVAELLFLIGINRTDQPIACAVFAALLHFFFLAAFTWMFLEGVQLYIMLVEVFESEHSRRKYFYLVGYGMPALIVAVSAAVDYRSYGTDKVCWLRLDTYFIWSFIGPATLIIMLNVIFLGIALYKMFHHTAILKPESGCLDNIKSWVIGAIALLCLLGLTWAFGLMYINESTVIMAYLFTIFNSLQGMFIFIFHCVLQKKVRKEYGKCLRTHCCSGRSTESSIGSGKTSGSRTPGRYSTGSQSRIRRMWNDTVRKQSESSFITGDINSSASLNREGLLNNARDTSVMDTLPLNGNHGNSYSIASGEYLSNCVQIIDRGYNHNETALEKKILKELTSNYIPSYLNNHERSSEQNRNLMNKLVNNLGSGSEDDAIVLDDATSFNHEESLGLELIHEESDAPLLPPRVYSTENHQLHHYTRRRIPQDHSESFFPLLTNEHTEDLQSPHRDSLYTSMPALAGVPTAESVTTSTQTEPPPAKCGDAEDVYYKSMPNLGSRNHVHQLHTYYQLGRGSSDGFIVPPNKDGTPPEGSSKGPAHLVTSL</sequence>
<name>A0AAA9SY81_BOVIN</name>
<evidence type="ECO:0000313" key="36">
    <source>
        <dbReference type="Ensembl" id="ENSBTAP00000090322.1"/>
    </source>
</evidence>
<dbReference type="Pfam" id="PF02191">
    <property type="entry name" value="OLF"/>
    <property type="match status" value="1"/>
</dbReference>
<dbReference type="Pfam" id="PF01825">
    <property type="entry name" value="GPS"/>
    <property type="match status" value="1"/>
</dbReference>
<dbReference type="Proteomes" id="UP000009136">
    <property type="component" value="Chromosome 6"/>
</dbReference>
<dbReference type="PRINTS" id="PR01444">
    <property type="entry name" value="LATROPHILIN"/>
</dbReference>
<dbReference type="Pfam" id="PF00002">
    <property type="entry name" value="7tm_2"/>
    <property type="match status" value="1"/>
</dbReference>
<comment type="subunit">
    <text evidence="26">Heterodimer of 2 chains generated by proteolytic processing; the large extracellular N-terminal fragment and the membrane-bound C-terminal fragment predominantly remain associated and non-covalently linked. Interacts (via olfactomedin-like domain) with FLRT1 (via extracellular domain). Interacts (via olfactomedin-like domain) with FLRT2 (via extracellular domain). Interacts (via olfactomedin-like domain) with FLRT3 (via extracellular domain); the interaction is direct. Interacts (via extracellular domain) with TENM1. Interacts (via extracellular domain) with TENM2. Interacts (via extracellular domain) with TENM3. Identified in a complex with FLRT3 and UNC5B; does not interact with UNC5B by itself. Identified in a complex with FLRT3 and UNC5D; does not interact with UNC5D by itself.</text>
</comment>
<evidence type="ECO:0000256" key="19">
    <source>
        <dbReference type="ARBA" id="ARBA00023257"/>
    </source>
</evidence>
<dbReference type="InterPro" id="IPR003112">
    <property type="entry name" value="Olfac-like_dom"/>
</dbReference>
<feature type="chain" id="PRO_5042170405" description="Adhesion G protein-coupled receptor L3" evidence="30">
    <location>
        <begin position="20"/>
        <end position="1510"/>
    </location>
</feature>
<feature type="region of interest" description="Disordered" evidence="28">
    <location>
        <begin position="1186"/>
        <end position="1210"/>
    </location>
</feature>
<feature type="disulfide bond" evidence="27">
    <location>
        <begin position="198"/>
        <end position="380"/>
    </location>
</feature>
<dbReference type="GeneID" id="282651"/>
<dbReference type="SMART" id="SM00303">
    <property type="entry name" value="GPS"/>
    <property type="match status" value="1"/>
</dbReference>
<dbReference type="Gene3D" id="2.60.120.740">
    <property type="match status" value="1"/>
</dbReference>
<evidence type="ECO:0000256" key="7">
    <source>
        <dbReference type="ARBA" id="ARBA00022723"/>
    </source>
</evidence>
<evidence type="ECO:0000259" key="35">
    <source>
        <dbReference type="PROSITE" id="PS51132"/>
    </source>
</evidence>
<keyword evidence="4" id="KW-1003">Cell membrane</keyword>
<keyword evidence="15 27" id="KW-1015">Disulfide bond</keyword>
<dbReference type="InterPro" id="IPR003334">
    <property type="entry name" value="GPCR_2_latrophilin_rcpt_C"/>
</dbReference>
<accession>A0AAA9SY81</accession>
<feature type="transmembrane region" description="Helical" evidence="29">
    <location>
        <begin position="1144"/>
        <end position="1167"/>
    </location>
</feature>
<evidence type="ECO:0000256" key="26">
    <source>
        <dbReference type="ARBA" id="ARBA00093538"/>
    </source>
</evidence>
<evidence type="ECO:0000256" key="29">
    <source>
        <dbReference type="SAM" id="Phobius"/>
    </source>
</evidence>
<evidence type="ECO:0000256" key="28">
    <source>
        <dbReference type="SAM" id="MobiDB-lite"/>
    </source>
</evidence>
<keyword evidence="17" id="KW-0325">Glycoprotein</keyword>
<dbReference type="SMART" id="SM00284">
    <property type="entry name" value="OLF"/>
    <property type="match status" value="1"/>
</dbReference>
<evidence type="ECO:0000256" key="15">
    <source>
        <dbReference type="ARBA" id="ARBA00023157"/>
    </source>
</evidence>
<evidence type="ECO:0000256" key="8">
    <source>
        <dbReference type="ARBA" id="ARBA00022729"/>
    </source>
</evidence>
<keyword evidence="10" id="KW-0965">Cell junction</keyword>
<evidence type="ECO:0000256" key="20">
    <source>
        <dbReference type="ARBA" id="ARBA00023273"/>
    </source>
</evidence>
<dbReference type="FunFam" id="4.10.1240.10:FF:000004">
    <property type="entry name" value="Adhesion G protein-coupled receptor L3"/>
    <property type="match status" value="1"/>
</dbReference>
<organism evidence="36 37">
    <name type="scientific">Bos taurus</name>
    <name type="common">Bovine</name>
    <dbReference type="NCBI Taxonomy" id="9913"/>
    <lineage>
        <taxon>Eukaryota</taxon>
        <taxon>Metazoa</taxon>
        <taxon>Chordata</taxon>
        <taxon>Craniata</taxon>
        <taxon>Vertebrata</taxon>
        <taxon>Euteleostomi</taxon>
        <taxon>Mammalia</taxon>
        <taxon>Eutheria</taxon>
        <taxon>Laurasiatheria</taxon>
        <taxon>Artiodactyla</taxon>
        <taxon>Ruminantia</taxon>
        <taxon>Pecora</taxon>
        <taxon>Bovidae</taxon>
        <taxon>Bovinae</taxon>
        <taxon>Bos</taxon>
    </lineage>
</organism>
<dbReference type="PROSITE" id="PS51132">
    <property type="entry name" value="OLF"/>
    <property type="match status" value="1"/>
</dbReference>
<dbReference type="GO" id="GO:0007166">
    <property type="term" value="P:cell surface receptor signaling pathway"/>
    <property type="evidence" value="ECO:0007669"/>
    <property type="project" value="InterPro"/>
</dbReference>
<comment type="subunit">
    <text evidence="25">Interacts (via PDZ-binding motif) with SHANK3. Interacts (via PDZ-binding motif) with DLG4.</text>
</comment>
<dbReference type="InterPro" id="IPR057244">
    <property type="entry name" value="GAIN_B"/>
</dbReference>
<dbReference type="SMART" id="SM00008">
    <property type="entry name" value="HormR"/>
    <property type="match status" value="1"/>
</dbReference>
<dbReference type="InterPro" id="IPR036445">
    <property type="entry name" value="GPCR_2_extracell_dom_sf"/>
</dbReference>
<comment type="subcellular location">
    <subcellularLocation>
        <location evidence="1">Cell junction</location>
    </subcellularLocation>
    <subcellularLocation>
        <location evidence="2">Cell projection</location>
        <location evidence="2">Axon</location>
    </subcellularLocation>
    <subcellularLocation>
        <location evidence="21">Postsynaptic cell membrane</location>
        <topology evidence="21">Multi-pass membrane protein</topology>
    </subcellularLocation>
</comment>
<dbReference type="Pfam" id="PF02354">
    <property type="entry name" value="Latrophilin"/>
    <property type="match status" value="2"/>
</dbReference>
<dbReference type="CTD" id="23284"/>
<evidence type="ECO:0000256" key="17">
    <source>
        <dbReference type="ARBA" id="ARBA00023180"/>
    </source>
</evidence>
<feature type="region of interest" description="Disordered" evidence="28">
    <location>
        <begin position="1485"/>
        <end position="1510"/>
    </location>
</feature>
<dbReference type="FunFam" id="1.25.40.610:FF:000003">
    <property type="entry name" value="adhesion G protein-coupled receptor L3"/>
    <property type="match status" value="1"/>
</dbReference>
<evidence type="ECO:0000256" key="10">
    <source>
        <dbReference type="ARBA" id="ARBA00022949"/>
    </source>
</evidence>
<evidence type="ECO:0000259" key="31">
    <source>
        <dbReference type="PROSITE" id="PS50221"/>
    </source>
</evidence>
<dbReference type="InterPro" id="IPR032471">
    <property type="entry name" value="AGRL2-4_GAIN_subdom_A"/>
</dbReference>
<dbReference type="GO" id="GO:0160221">
    <property type="term" value="P:Rho-activating G protein-coupled receptor signaling pathway"/>
    <property type="evidence" value="ECO:0007669"/>
    <property type="project" value="UniProtKB-ARBA"/>
</dbReference>
<dbReference type="PANTHER" id="PTHR12011:SF60">
    <property type="entry name" value="ADHESION G PROTEIN-COUPLED RECEPTOR L3"/>
    <property type="match status" value="1"/>
</dbReference>
<dbReference type="GeneTree" id="ENSGT00940000155527"/>
<feature type="transmembrane region" description="Helical" evidence="29">
    <location>
        <begin position="988"/>
        <end position="1010"/>
    </location>
</feature>
<dbReference type="PROSITE" id="PS50228">
    <property type="entry name" value="SUEL_LECTIN"/>
    <property type="match status" value="1"/>
</dbReference>
<dbReference type="InterPro" id="IPR017983">
    <property type="entry name" value="GPCR_2_secretin-like_CS"/>
</dbReference>
<feature type="transmembrane region" description="Helical" evidence="29">
    <location>
        <begin position="1071"/>
        <end position="1094"/>
    </location>
</feature>
<feature type="transmembrane region" description="Helical" evidence="29">
    <location>
        <begin position="929"/>
        <end position="952"/>
    </location>
</feature>
<feature type="domain" description="Olfactomedin-like" evidence="35">
    <location>
        <begin position="197"/>
        <end position="456"/>
    </location>
</feature>
<gene>
    <name evidence="36" type="primary">ADGRL3</name>
</gene>
<dbReference type="CDD" id="cd22846">
    <property type="entry name" value="Gal_Rha_Lectin_LPHN3"/>
    <property type="match status" value="1"/>
</dbReference>
<evidence type="ECO:0000256" key="13">
    <source>
        <dbReference type="ARBA" id="ARBA00023040"/>
    </source>
</evidence>
<keyword evidence="11 29" id="KW-1133">Transmembrane helix</keyword>
<dbReference type="SUPFAM" id="SSF81321">
    <property type="entry name" value="Family A G protein-coupled receptor-like"/>
    <property type="match status" value="1"/>
</dbReference>
<feature type="transmembrane region" description="Helical" evidence="29">
    <location>
        <begin position="964"/>
        <end position="982"/>
    </location>
</feature>
<keyword evidence="20" id="KW-0966">Cell projection</keyword>
<dbReference type="InterPro" id="IPR043159">
    <property type="entry name" value="Lectin_gal-bd_sf"/>
</dbReference>
<keyword evidence="7" id="KW-0479">Metal-binding</keyword>
<dbReference type="PRINTS" id="PR00249">
    <property type="entry name" value="GPCRSECRETIN"/>
</dbReference>
<feature type="region of interest" description="Disordered" evidence="28">
    <location>
        <begin position="23"/>
        <end position="81"/>
    </location>
</feature>
<dbReference type="Gene3D" id="2.60.220.50">
    <property type="match status" value="1"/>
</dbReference>
<feature type="compositionally biased region" description="Low complexity" evidence="28">
    <location>
        <begin position="491"/>
        <end position="516"/>
    </location>
</feature>
<keyword evidence="19" id="KW-0628">Postsynaptic cell membrane</keyword>
<keyword evidence="9" id="KW-0430">Lectin</keyword>
<dbReference type="PROSITE" id="PS50227">
    <property type="entry name" value="G_PROTEIN_RECEP_F2_3"/>
    <property type="match status" value="1"/>
</dbReference>
<evidence type="ECO:0000256" key="1">
    <source>
        <dbReference type="ARBA" id="ARBA00004282"/>
    </source>
</evidence>
<keyword evidence="16" id="KW-0675">Receptor</keyword>
<dbReference type="PROSITE" id="PS00650">
    <property type="entry name" value="G_PROTEIN_RECEP_F2_2"/>
    <property type="match status" value="1"/>
</dbReference>
<dbReference type="FunFam" id="1.20.1070.10:FF:000011">
    <property type="entry name" value="Adhesion G protein-coupled receptor L2"/>
    <property type="match status" value="1"/>
</dbReference>
<evidence type="ECO:0000256" key="25">
    <source>
        <dbReference type="ARBA" id="ARBA00093488"/>
    </source>
</evidence>
<dbReference type="InterPro" id="IPR000922">
    <property type="entry name" value="Lectin_gal-bd_dom"/>
</dbReference>
<dbReference type="PROSITE" id="PS50221">
    <property type="entry name" value="GAIN_B"/>
    <property type="match status" value="1"/>
</dbReference>
<protein>
    <recommendedName>
        <fullName evidence="22">Adhesion G protein-coupled receptor L3</fullName>
    </recommendedName>
    <alternativeName>
        <fullName evidence="23">Latrophilin-3</fullName>
    </alternativeName>
</protein>
<dbReference type="RefSeq" id="XP_059743324.1">
    <property type="nucleotide sequence ID" value="XM_059887341.1"/>
</dbReference>
<dbReference type="CDD" id="cd16005">
    <property type="entry name" value="7tmB2_Latrophilin-3"/>
    <property type="match status" value="1"/>
</dbReference>
<feature type="signal peptide" evidence="30">
    <location>
        <begin position="1"/>
        <end position="19"/>
    </location>
</feature>
<evidence type="ECO:0000256" key="23">
    <source>
        <dbReference type="ARBA" id="ARBA00082929"/>
    </source>
</evidence>
<evidence type="ECO:0000256" key="22">
    <source>
        <dbReference type="ARBA" id="ARBA00070289"/>
    </source>
</evidence>
<keyword evidence="13" id="KW-0297">G-protein coupled receptor</keyword>
<evidence type="ECO:0000256" key="27">
    <source>
        <dbReference type="PROSITE-ProRule" id="PRU00446"/>
    </source>
</evidence>
<dbReference type="InterPro" id="IPR017981">
    <property type="entry name" value="GPCR_2-like_7TM"/>
</dbReference>
<dbReference type="Pfam" id="PF02793">
    <property type="entry name" value="HRM"/>
    <property type="match status" value="1"/>
</dbReference>
<feature type="region of interest" description="Disordered" evidence="28">
    <location>
        <begin position="489"/>
        <end position="535"/>
    </location>
</feature>
<feature type="transmembrane region" description="Helical" evidence="29">
    <location>
        <begin position="1031"/>
        <end position="1051"/>
    </location>
</feature>
<evidence type="ECO:0000256" key="9">
    <source>
        <dbReference type="ARBA" id="ARBA00022734"/>
    </source>
</evidence>
<evidence type="ECO:0000256" key="24">
    <source>
        <dbReference type="ARBA" id="ARBA00093322"/>
    </source>
</evidence>
<keyword evidence="14 29" id="KW-0472">Membrane</keyword>
<evidence type="ECO:0000256" key="2">
    <source>
        <dbReference type="ARBA" id="ARBA00004489"/>
    </source>
</evidence>
<dbReference type="PROSITE" id="PS50261">
    <property type="entry name" value="G_PROTEIN_RECEP_F2_4"/>
    <property type="match status" value="1"/>
</dbReference>
<dbReference type="GO" id="GO:0045211">
    <property type="term" value="C:postsynaptic membrane"/>
    <property type="evidence" value="ECO:0007669"/>
    <property type="project" value="UniProtKB-SubCell"/>
</dbReference>
<dbReference type="Gene3D" id="1.20.1070.10">
    <property type="entry name" value="Rhodopsin 7-helix transmembrane proteins"/>
    <property type="match status" value="1"/>
</dbReference>
<reference evidence="36" key="1">
    <citation type="submission" date="2018-03" db="EMBL/GenBank/DDBJ databases">
        <title>ARS-UCD1.2.</title>
        <authorList>
            <person name="Rosen B.D."/>
            <person name="Bickhart D.M."/>
            <person name="Koren S."/>
            <person name="Schnabel R.D."/>
            <person name="Hall R."/>
            <person name="Zimin A."/>
            <person name="Dreischer C."/>
            <person name="Schultheiss S."/>
            <person name="Schroeder S.G."/>
            <person name="Elsik C.G."/>
            <person name="Couldrey C."/>
            <person name="Liu G.E."/>
            <person name="Van Tassell C.P."/>
            <person name="Phillippy A.M."/>
            <person name="Smith T.P.L."/>
            <person name="Medrano J.F."/>
        </authorList>
    </citation>
    <scope>NUCLEOTIDE SEQUENCE [LARGE SCALE GENOMIC DNA]</scope>
    <source>
        <strain evidence="36">Hereford</strain>
    </source>
</reference>
<evidence type="ECO:0000259" key="32">
    <source>
        <dbReference type="PROSITE" id="PS50227"/>
    </source>
</evidence>
<dbReference type="GO" id="GO:0030424">
    <property type="term" value="C:axon"/>
    <property type="evidence" value="ECO:0007669"/>
    <property type="project" value="UniProtKB-SubCell"/>
</dbReference>
<dbReference type="InterPro" id="IPR003924">
    <property type="entry name" value="GPCR_2_latrophilin"/>
</dbReference>
<evidence type="ECO:0000256" key="12">
    <source>
        <dbReference type="ARBA" id="ARBA00023018"/>
    </source>
</evidence>
<feature type="domain" description="GAIN-B" evidence="31">
    <location>
        <begin position="738"/>
        <end position="917"/>
    </location>
</feature>
<evidence type="ECO:0000256" key="21">
    <source>
        <dbReference type="ARBA" id="ARBA00034104"/>
    </source>
</evidence>
<dbReference type="GO" id="GO:0030246">
    <property type="term" value="F:carbohydrate binding"/>
    <property type="evidence" value="ECO:0007669"/>
    <property type="project" value="UniProtKB-KW"/>
</dbReference>
<dbReference type="Pfam" id="PF16489">
    <property type="entry name" value="GAIN"/>
    <property type="match status" value="1"/>
</dbReference>
<feature type="compositionally biased region" description="Polar residues" evidence="28">
    <location>
        <begin position="517"/>
        <end position="534"/>
    </location>
</feature>
<dbReference type="GO" id="GO:0005509">
    <property type="term" value="F:calcium ion binding"/>
    <property type="evidence" value="ECO:0007669"/>
    <property type="project" value="UniProtKB-ARBA"/>
</dbReference>
<comment type="function">
    <text evidence="24">Orphan adhesion G-protein coupled receptor (aGPCR), which mediates synapse specificity. Ligand binding causes a conformation change that triggers signaling via guanine nucleotide-binding proteins (G proteins) and modulates the activity of downstream effectors, such as adenylate cyclase. Isoform 1 is specifically coupled to G(s) G proteins and mediates activation of adenylate cyclase activity. Following G-protein coupled receptor activation, undergoes liquid-liquid phase transition, associates with (1) cell adhesion molecules that are expressed at the surface of adjacent cells, as well as (2) PDZ-containing proteins, such as SHANK3 and DLG4, in the cytoplasm to direct synapse formation.</text>
</comment>
<feature type="transmembrane region" description="Helical" evidence="29">
    <location>
        <begin position="1115"/>
        <end position="1138"/>
    </location>
</feature>
<evidence type="ECO:0000259" key="34">
    <source>
        <dbReference type="PROSITE" id="PS50261"/>
    </source>
</evidence>
<dbReference type="PANTHER" id="PTHR12011">
    <property type="entry name" value="ADHESION G-PROTEIN COUPLED RECEPTOR"/>
    <property type="match status" value="1"/>
</dbReference>
<dbReference type="InterPro" id="IPR000832">
    <property type="entry name" value="GPCR_2_secretin-like"/>
</dbReference>
<proteinExistence type="inferred from homology"/>
<evidence type="ECO:0000256" key="6">
    <source>
        <dbReference type="ARBA" id="ARBA00022692"/>
    </source>
</evidence>
<feature type="domain" description="G-protein coupled receptors family 2 profile 2" evidence="34">
    <location>
        <begin position="927"/>
        <end position="1168"/>
    </location>
</feature>
<dbReference type="InterPro" id="IPR000203">
    <property type="entry name" value="GPS"/>
</dbReference>
<reference evidence="36" key="2">
    <citation type="submission" date="2025-08" db="UniProtKB">
        <authorList>
            <consortium name="Ensembl"/>
        </authorList>
    </citation>
    <scope>IDENTIFICATION</scope>
    <source>
        <strain evidence="36">Hereford</strain>
    </source>
</reference>
<evidence type="ECO:0000256" key="14">
    <source>
        <dbReference type="ARBA" id="ARBA00023136"/>
    </source>
</evidence>
<dbReference type="FunFam" id="2.60.120.740:FF:000001">
    <property type="entry name" value="Adhesion G protein-coupled receptor L2"/>
    <property type="match status" value="1"/>
</dbReference>
<dbReference type="GO" id="GO:0070161">
    <property type="term" value="C:anchoring junction"/>
    <property type="evidence" value="ECO:0007669"/>
    <property type="project" value="UniProtKB-SubCell"/>
</dbReference>
<evidence type="ECO:0000256" key="4">
    <source>
        <dbReference type="ARBA" id="ARBA00022475"/>
    </source>
</evidence>
<keyword evidence="8 30" id="KW-0732">Signal</keyword>
<dbReference type="Gene3D" id="1.25.40.610">
    <property type="match status" value="1"/>
</dbReference>